<dbReference type="Gene3D" id="3.40.50.10800">
    <property type="entry name" value="NadA-like"/>
    <property type="match status" value="3"/>
</dbReference>
<dbReference type="InterPro" id="IPR023066">
    <property type="entry name" value="Quinolinate_synth_type2"/>
</dbReference>
<comment type="subcellular location">
    <subcellularLocation>
        <location evidence="10">Cytoplasm</location>
    </subcellularLocation>
</comment>
<dbReference type="NCBIfam" id="NF006878">
    <property type="entry name" value="PRK09375.1-2"/>
    <property type="match status" value="1"/>
</dbReference>
<dbReference type="EMBL" id="AJTX02000004">
    <property type="protein sequence ID" value="KKI99855.1"/>
    <property type="molecule type" value="Genomic_DNA"/>
</dbReference>
<feature type="binding site" evidence="10">
    <location>
        <begin position="208"/>
        <end position="210"/>
    </location>
    <ligand>
        <name>iminosuccinate</name>
        <dbReference type="ChEBI" id="CHEBI:77875"/>
    </ligand>
</feature>
<comment type="cofactor">
    <cofactor evidence="10">
        <name>[4Fe-4S] cluster</name>
        <dbReference type="ChEBI" id="CHEBI:49883"/>
    </cofactor>
    <text evidence="10">Binds 1 [4Fe-4S] cluster per subunit.</text>
</comment>
<feature type="binding site" evidence="10">
    <location>
        <position position="51"/>
    </location>
    <ligand>
        <name>iminosuccinate</name>
        <dbReference type="ChEBI" id="CHEBI:77875"/>
    </ligand>
</feature>
<dbReference type="PANTHER" id="PTHR30573:SF0">
    <property type="entry name" value="QUINOLINATE SYNTHASE, CHLOROPLASTIC"/>
    <property type="match status" value="1"/>
</dbReference>
<dbReference type="EC" id="2.5.1.72" evidence="2 10"/>
<evidence type="ECO:0000313" key="12">
    <source>
        <dbReference type="Proteomes" id="UP000034681"/>
    </source>
</evidence>
<dbReference type="HAMAP" id="MF_00568">
    <property type="entry name" value="NadA_type2"/>
    <property type="match status" value="1"/>
</dbReference>
<evidence type="ECO:0000256" key="4">
    <source>
        <dbReference type="ARBA" id="ARBA00022490"/>
    </source>
</evidence>
<feature type="binding site" evidence="10">
    <location>
        <position position="139"/>
    </location>
    <ligand>
        <name>iminosuccinate</name>
        <dbReference type="ChEBI" id="CHEBI:77875"/>
    </ligand>
</feature>
<sequence>MFITAPPSTIQPPLDLFAAIQDLKRDLNAVILAHYYQEPDIQDIADYIGDSLGLSQQAASTEAEVIVFAGVHFMAETAKILNPQKQVLLPDLAAGCSLADSCPPAEFAAFKAEHPGHIVISYINCSAEIKALSDIICTSSNAVKLVQQIPPQQPIIFAPDRNLGRYVMEQTGRDLVLWQGSCMVHETFSERKLVGLKTLHPEAEILAHPECETAVLRHADFIGSTTALLNYSGRSDRQTFIVATEPGIIHQMQKQMPDRTFIPAPPLNNCPCNECPHMRLNTLEKLYWAMKNRAPEITLPEPTRLAALQPIQRMLAMSH</sequence>
<evidence type="ECO:0000256" key="9">
    <source>
        <dbReference type="ARBA" id="ARBA00023014"/>
    </source>
</evidence>
<evidence type="ECO:0000256" key="7">
    <source>
        <dbReference type="ARBA" id="ARBA00022723"/>
    </source>
</evidence>
<comment type="similarity">
    <text evidence="10">Belongs to the quinolinate synthase family. Type 2 subfamily.</text>
</comment>
<evidence type="ECO:0000256" key="3">
    <source>
        <dbReference type="ARBA" id="ARBA00022485"/>
    </source>
</evidence>
<dbReference type="NCBIfam" id="TIGR00550">
    <property type="entry name" value="nadA"/>
    <property type="match status" value="1"/>
</dbReference>
<feature type="binding site" evidence="10">
    <location>
        <position position="275"/>
    </location>
    <ligand>
        <name>[4Fe-4S] cluster</name>
        <dbReference type="ChEBI" id="CHEBI:49883"/>
    </ligand>
</feature>
<evidence type="ECO:0000256" key="8">
    <source>
        <dbReference type="ARBA" id="ARBA00023004"/>
    </source>
</evidence>
<keyword evidence="8 10" id="KW-0408">Iron</keyword>
<gene>
    <name evidence="10" type="primary">nadA</name>
    <name evidence="11" type="ORF">PROH_08465</name>
</gene>
<dbReference type="Proteomes" id="UP000034681">
    <property type="component" value="Unassembled WGS sequence"/>
</dbReference>
<evidence type="ECO:0000256" key="10">
    <source>
        <dbReference type="HAMAP-Rule" id="MF_00568"/>
    </source>
</evidence>
<dbReference type="eggNOG" id="COG0379">
    <property type="taxonomic scope" value="Bacteria"/>
</dbReference>
<dbReference type="PANTHER" id="PTHR30573">
    <property type="entry name" value="QUINOLINATE SYNTHETASE A"/>
    <property type="match status" value="1"/>
</dbReference>
<evidence type="ECO:0000256" key="6">
    <source>
        <dbReference type="ARBA" id="ARBA00022679"/>
    </source>
</evidence>
<feature type="binding site" evidence="10">
    <location>
        <begin position="122"/>
        <end position="124"/>
    </location>
    <ligand>
        <name>iminosuccinate</name>
        <dbReference type="ChEBI" id="CHEBI:77875"/>
    </ligand>
</feature>
<dbReference type="InterPro" id="IPR003473">
    <property type="entry name" value="NadA"/>
</dbReference>
<dbReference type="UniPathway" id="UPA00253">
    <property type="reaction ID" value="UER00327"/>
</dbReference>
<comment type="function">
    <text evidence="10">Catalyzes the condensation of iminoaspartate with dihydroxyacetone phosphate to form quinolinate.</text>
</comment>
<evidence type="ECO:0000256" key="5">
    <source>
        <dbReference type="ARBA" id="ARBA00022642"/>
    </source>
</evidence>
<dbReference type="OrthoDB" id="9801204at2"/>
<proteinExistence type="inferred from homology"/>
<dbReference type="RefSeq" id="WP_017711111.1">
    <property type="nucleotide sequence ID" value="NZ_KB235933.1"/>
</dbReference>
<comment type="pathway">
    <text evidence="1 10">Cofactor biosynthesis; NAD(+) biosynthesis; quinolinate from iminoaspartate: step 1/1.</text>
</comment>
<feature type="binding site" evidence="10">
    <location>
        <position position="182"/>
    </location>
    <ligand>
        <name>[4Fe-4S] cluster</name>
        <dbReference type="ChEBI" id="CHEBI:49883"/>
    </ligand>
</feature>
<dbReference type="STRING" id="317619.GCA_000332315_00439"/>
<dbReference type="InterPro" id="IPR036094">
    <property type="entry name" value="NadA_sf"/>
</dbReference>
<dbReference type="GO" id="GO:0008987">
    <property type="term" value="F:quinolinate synthetase A activity"/>
    <property type="evidence" value="ECO:0007669"/>
    <property type="project" value="UniProtKB-UniRule"/>
</dbReference>
<evidence type="ECO:0000313" key="11">
    <source>
        <dbReference type="EMBL" id="KKI99855.1"/>
    </source>
</evidence>
<protein>
    <recommendedName>
        <fullName evidence="2 10">Quinolinate synthase</fullName>
        <ecNumber evidence="2 10">2.5.1.72</ecNumber>
    </recommendedName>
</protein>
<dbReference type="Pfam" id="PF02445">
    <property type="entry name" value="NadA"/>
    <property type="match status" value="1"/>
</dbReference>
<keyword evidence="7 10" id="KW-0479">Metal-binding</keyword>
<feature type="binding site" evidence="10">
    <location>
        <position position="225"/>
    </location>
    <ligand>
        <name>iminosuccinate</name>
        <dbReference type="ChEBI" id="CHEBI:77875"/>
    </ligand>
</feature>
<keyword evidence="3 10" id="KW-0004">4Fe-4S</keyword>
<keyword evidence="4 10" id="KW-0963">Cytoplasm</keyword>
<evidence type="ECO:0000256" key="2">
    <source>
        <dbReference type="ARBA" id="ARBA00012669"/>
    </source>
</evidence>
<accession>A0A0M2PTN6</accession>
<dbReference type="GO" id="GO:0005829">
    <property type="term" value="C:cytosol"/>
    <property type="evidence" value="ECO:0007669"/>
    <property type="project" value="TreeGrafter"/>
</dbReference>
<feature type="binding site" evidence="10">
    <location>
        <position position="34"/>
    </location>
    <ligand>
        <name>iminosuccinate</name>
        <dbReference type="ChEBI" id="CHEBI:77875"/>
    </ligand>
</feature>
<comment type="catalytic activity">
    <reaction evidence="10">
        <text>iminosuccinate + dihydroxyacetone phosphate = quinolinate + phosphate + 2 H2O + H(+)</text>
        <dbReference type="Rhea" id="RHEA:25888"/>
        <dbReference type="ChEBI" id="CHEBI:15377"/>
        <dbReference type="ChEBI" id="CHEBI:15378"/>
        <dbReference type="ChEBI" id="CHEBI:29959"/>
        <dbReference type="ChEBI" id="CHEBI:43474"/>
        <dbReference type="ChEBI" id="CHEBI:57642"/>
        <dbReference type="ChEBI" id="CHEBI:77875"/>
        <dbReference type="EC" id="2.5.1.72"/>
    </reaction>
</comment>
<keyword evidence="12" id="KW-1185">Reference proteome</keyword>
<name>A0A0M2PTN6_PROHO</name>
<keyword evidence="5 10" id="KW-0662">Pyridine nucleotide biosynthesis</keyword>
<dbReference type="AlphaFoldDB" id="A0A0M2PTN6"/>
<dbReference type="GO" id="GO:0034628">
    <property type="term" value="P:'de novo' NAD+ biosynthetic process from L-aspartate"/>
    <property type="evidence" value="ECO:0007669"/>
    <property type="project" value="TreeGrafter"/>
</dbReference>
<organism evidence="11 12">
    <name type="scientific">Prochlorothrix hollandica PCC 9006 = CALU 1027</name>
    <dbReference type="NCBI Taxonomy" id="317619"/>
    <lineage>
        <taxon>Bacteria</taxon>
        <taxon>Bacillati</taxon>
        <taxon>Cyanobacteriota</taxon>
        <taxon>Cyanophyceae</taxon>
        <taxon>Prochlorotrichales</taxon>
        <taxon>Prochlorotrichaceae</taxon>
        <taxon>Prochlorothrix</taxon>
    </lineage>
</organism>
<comment type="caution">
    <text evidence="11">The sequence shown here is derived from an EMBL/GenBank/DDBJ whole genome shotgun (WGS) entry which is preliminary data.</text>
</comment>
<dbReference type="GO" id="GO:0046872">
    <property type="term" value="F:metal ion binding"/>
    <property type="evidence" value="ECO:0007669"/>
    <property type="project" value="UniProtKB-KW"/>
</dbReference>
<dbReference type="GO" id="GO:0051539">
    <property type="term" value="F:4 iron, 4 sulfur cluster binding"/>
    <property type="evidence" value="ECO:0007669"/>
    <property type="project" value="UniProtKB-KW"/>
</dbReference>
<evidence type="ECO:0000256" key="1">
    <source>
        <dbReference type="ARBA" id="ARBA00005065"/>
    </source>
</evidence>
<dbReference type="FunFam" id="3.40.50.10800:FF:000003">
    <property type="entry name" value="Quinolinate synthase A"/>
    <property type="match status" value="1"/>
</dbReference>
<reference evidence="11" key="1">
    <citation type="submission" date="2012-04" db="EMBL/GenBank/DDBJ databases">
        <authorList>
            <person name="Borisov I.G."/>
            <person name="Ivanikova N.V."/>
            <person name="Pinevich A.V."/>
        </authorList>
    </citation>
    <scope>NUCLEOTIDE SEQUENCE</scope>
    <source>
        <strain evidence="11">CALU 1027</strain>
    </source>
</reference>
<feature type="binding site" evidence="10">
    <location>
        <position position="96"/>
    </location>
    <ligand>
        <name>[4Fe-4S] cluster</name>
        <dbReference type="ChEBI" id="CHEBI:49883"/>
    </ligand>
</feature>
<dbReference type="SUPFAM" id="SSF142754">
    <property type="entry name" value="NadA-like"/>
    <property type="match status" value="1"/>
</dbReference>
<keyword evidence="9 10" id="KW-0411">Iron-sulfur</keyword>
<keyword evidence="6 10" id="KW-0808">Transferase</keyword>